<dbReference type="InterPro" id="IPR002869">
    <property type="entry name" value="Pyrv_flavodox_OxRed_cen"/>
</dbReference>
<dbReference type="Gene3D" id="3.40.920.10">
    <property type="entry name" value="Pyruvate-ferredoxin oxidoreductase, PFOR, domain III"/>
    <property type="match status" value="1"/>
</dbReference>
<dbReference type="EMBL" id="UGRU01000001">
    <property type="protein sequence ID" value="SUA45658.1"/>
    <property type="molecule type" value="Genomic_DNA"/>
</dbReference>
<sequence length="309" mass="34109">MISFDALASAEALFGHTAAANFLLVGAAYQAGVLPIPAASIEEAIVINGVAVHDNQAAFRWGRAIVADPSAFEANTLSGVRAPRSDTVVPTHLLADSPITGVVRNLLDRRAAQLVAYSGDRDAARYIQFIESVWLRERAVTEEVELSKAVATNLHKLMAYKDEYEVARMLTDPSFLDTVHAELPGSTRLTYKLHPPALRALGRSKKIGFGPRTHVALKVLAKGKFLRGTPFDPFGYARVRKIERQLIRHYRTMVEELVDTLTTESYSMAVAAAQAPEIIRGYEEIKLRNIDHYWARLDELGVDTTVLTK</sequence>
<reference evidence="3 4" key="1">
    <citation type="submission" date="2018-06" db="EMBL/GenBank/DDBJ databases">
        <authorList>
            <consortium name="Pathogen Informatics"/>
            <person name="Doyle S."/>
        </authorList>
    </citation>
    <scope>NUCLEOTIDE SEQUENCE [LARGE SCALE GENOMIC DNA]</scope>
    <source>
        <strain evidence="3 4">NCTC13184</strain>
    </source>
</reference>
<keyword evidence="1" id="KW-0560">Oxidoreductase</keyword>
<dbReference type="AlphaFoldDB" id="A0A378WWR5"/>
<keyword evidence="3" id="KW-0670">Pyruvate</keyword>
<gene>
    <name evidence="3" type="ORF">NCTC13184_04182</name>
</gene>
<proteinExistence type="predicted"/>
<protein>
    <submittedName>
        <fullName evidence="3">Indolepyruvate ferredoxin oxidoreductase</fullName>
    </submittedName>
</protein>
<name>A0A378WWR5_9NOCA</name>
<dbReference type="Proteomes" id="UP000255082">
    <property type="component" value="Unassembled WGS sequence"/>
</dbReference>
<evidence type="ECO:0000313" key="4">
    <source>
        <dbReference type="Proteomes" id="UP000255082"/>
    </source>
</evidence>
<accession>A0A378WWR5</accession>
<dbReference type="Pfam" id="PF20169">
    <property type="entry name" value="DUF6537"/>
    <property type="match status" value="1"/>
</dbReference>
<dbReference type="SUPFAM" id="SSF53323">
    <property type="entry name" value="Pyruvate-ferredoxin oxidoreductase, PFOR, domain III"/>
    <property type="match status" value="1"/>
</dbReference>
<evidence type="ECO:0000259" key="2">
    <source>
        <dbReference type="Pfam" id="PF20169"/>
    </source>
</evidence>
<dbReference type="InterPro" id="IPR046667">
    <property type="entry name" value="DUF6537"/>
</dbReference>
<evidence type="ECO:0000256" key="1">
    <source>
        <dbReference type="ARBA" id="ARBA00023002"/>
    </source>
</evidence>
<feature type="domain" description="DUF6537" evidence="2">
    <location>
        <begin position="103"/>
        <end position="298"/>
    </location>
</feature>
<organism evidence="3 4">
    <name type="scientific">Nocardia africana</name>
    <dbReference type="NCBI Taxonomy" id="134964"/>
    <lineage>
        <taxon>Bacteria</taxon>
        <taxon>Bacillati</taxon>
        <taxon>Actinomycetota</taxon>
        <taxon>Actinomycetes</taxon>
        <taxon>Mycobacteriales</taxon>
        <taxon>Nocardiaceae</taxon>
        <taxon>Nocardia</taxon>
    </lineage>
</organism>
<evidence type="ECO:0000313" key="3">
    <source>
        <dbReference type="EMBL" id="SUA45658.1"/>
    </source>
</evidence>
<dbReference type="GO" id="GO:0016491">
    <property type="term" value="F:oxidoreductase activity"/>
    <property type="evidence" value="ECO:0007669"/>
    <property type="project" value="UniProtKB-KW"/>
</dbReference>